<comment type="subcellular location">
    <subcellularLocation>
        <location evidence="9">Virion</location>
    </subcellularLocation>
    <subcellularLocation>
        <location evidence="9">Host cytoplasm</location>
    </subcellularLocation>
</comment>
<comment type="similarity">
    <text evidence="1 9">Belongs to the paramyxoviruses nucleocapsid family.</text>
</comment>
<dbReference type="GO" id="GO:0019013">
    <property type="term" value="C:viral nucleocapsid"/>
    <property type="evidence" value="ECO:0007669"/>
    <property type="project" value="UniProtKB-KW"/>
</dbReference>
<evidence type="ECO:0000256" key="1">
    <source>
        <dbReference type="ARBA" id="ARBA00007642"/>
    </source>
</evidence>
<evidence type="ECO:0000256" key="4">
    <source>
        <dbReference type="ARBA" id="ARBA00022844"/>
    </source>
</evidence>
<evidence type="ECO:0000256" key="8">
    <source>
        <dbReference type="ARBA" id="ARBA00023274"/>
    </source>
</evidence>
<keyword evidence="7 9" id="KW-1035">Host cytoplasm</keyword>
<comment type="subunit">
    <text evidence="9">Homomultimer; forms the nucleocapsid. Binds to the viral genomic RNA. N0 interacts with the phosphoprotein (via N-terminus); this interaction allows P to chaperon N0 to avoid N polymerization before encapsidation. Interacts as N-RNA template with the phosphoprotein (via C-terminus); this interaction positions the polymerase on the template.</text>
</comment>
<proteinExistence type="inferred from homology"/>
<dbReference type="Proteomes" id="UP001263169">
    <property type="component" value="Segment"/>
</dbReference>
<evidence type="ECO:0000256" key="5">
    <source>
        <dbReference type="ARBA" id="ARBA00022884"/>
    </source>
</evidence>
<comment type="function">
    <text evidence="9">Forms the helical nucleocapsid (NC), protecting the genome from nucleases.</text>
</comment>
<keyword evidence="2 9" id="KW-1139">Helical capsid protein</keyword>
<protein>
    <recommendedName>
        <fullName evidence="9">Nucleocapsid</fullName>
    </recommendedName>
    <alternativeName>
        <fullName evidence="9">Nucleocapsid protein</fullName>
    </alternativeName>
</protein>
<reference evidence="12" key="1">
    <citation type="journal article" date="2021" name="Viruses">
        <title>Discovery and Genetic Characterization of Novel Paramyxoviruses Related to The Genus Henipavirus in Crocidura Species in The Republic of Korea.</title>
        <authorList>
            <person name="Lee S.-H."/>
            <person name="Kim K."/>
            <person name="Kim J."/>
            <person name="No J.S."/>
            <person name="Park K."/>
            <person name="Budhathoki S."/>
            <person name="Lee S.H."/>
            <person name="Lee J."/>
            <person name="Cho S.H."/>
            <person name="Cho S."/>
            <person name="Lee G.-Y."/>
            <person name="Hwang J."/>
            <person name="Kim H.-C."/>
            <person name="Klein T.A."/>
            <person name="Uhm C.-S."/>
            <person name="Kim W.-K."/>
            <person name="Song J.-W."/>
        </authorList>
    </citation>
    <scope>NUCLEOTIDE SEQUENCE [LARGE SCALE GENOMIC DNA]</scope>
    <source>
        <strain evidence="12">Cs17-65</strain>
    </source>
</reference>
<keyword evidence="5 9" id="KW-0694">RNA-binding</keyword>
<keyword evidence="8 9" id="KW-0687">Ribonucleoprotein</keyword>
<dbReference type="GO" id="GO:1990904">
    <property type="term" value="C:ribonucleoprotein complex"/>
    <property type="evidence" value="ECO:0007669"/>
    <property type="project" value="UniProtKB-KW"/>
</dbReference>
<keyword evidence="12" id="KW-1185">Reference proteome</keyword>
<keyword evidence="4 9" id="KW-0946">Virion</keyword>
<name>A0AAE7WIK2_9MONO</name>
<sequence length="574" mass="64397">MIMETYTIKINISNLGLRFVQIGVGFGLKMFSSLKHETERFREYQANLGRQGRPLAATATLTTKIIVYNPAGKNAALRWEVAKFAMRLIWSPAASHSVRVGAALTLLTSHAENPGSMIRSLVNDPDIEVVIIDVNEFDNGIPKLERRGEKAEQQMASYRRILDRSPSDPLFNNPEIDDSEISDTGSYMIAIASVLAQVWILVAKAVTAPDTAEESEMKRWTKYVQQKRVNPDFLLNGRWISVARNLISQDLSIRKFMVEILIEVKKSGTSKGRLNEMIADIGNYIEETGMAGFFLTIKYGLEMKFHIIVINEFQADLLTVQTLMKTYMELGPRAPYMVLLEDSMQTKFAPGNYPLLWSFAMGVGTTLDRSMGALNINRSYLEPMYFKLGQNAARKNAGSVNRQLAEELQLTAEQLAEIKDMMKEVTVQRHETTVQAREGKFNLASGGIENLLTEDDDEFTGPRYLAETNLERPRGQRTGDFFQSRGRGQELEDLDDMDSDLKNRILRAMREERINEERYNALGSNKETSVTTARYPLINIGPQSNLSDTGTGDGSIKPNTPAMSGLSDLDALNN</sequence>
<keyword evidence="3 9" id="KW-0167">Capsid protein</keyword>
<dbReference type="InterPro" id="IPR002021">
    <property type="entry name" value="Paramyx_ncap"/>
</dbReference>
<evidence type="ECO:0000256" key="6">
    <source>
        <dbReference type="ARBA" id="ARBA00023086"/>
    </source>
</evidence>
<dbReference type="GO" id="GO:0030430">
    <property type="term" value="C:host cell cytoplasm"/>
    <property type="evidence" value="ECO:0007669"/>
    <property type="project" value="UniProtKB-SubCell"/>
</dbReference>
<dbReference type="EMBL" id="MZ574409">
    <property type="protein sequence ID" value="QYO90527.1"/>
    <property type="molecule type" value="Viral_cRNA"/>
</dbReference>
<organism evidence="11 12">
    <name type="scientific">Henipavirus sp</name>
    <dbReference type="NCBI Taxonomy" id="2809456"/>
    <lineage>
        <taxon>Viruses</taxon>
        <taxon>Riboviria</taxon>
        <taxon>Orthornavirae</taxon>
        <taxon>Negarnaviricota</taxon>
        <taxon>Haploviricotina</taxon>
        <taxon>Monjiviricetes</taxon>
        <taxon>Mononegavirales</taxon>
        <taxon>Paramyxoviridae</taxon>
        <taxon>Orthoparamyxovirinae</taxon>
        <taxon>Henipavirus</taxon>
    </lineage>
</organism>
<evidence type="ECO:0000256" key="3">
    <source>
        <dbReference type="ARBA" id="ARBA00022561"/>
    </source>
</evidence>
<evidence type="ECO:0000256" key="10">
    <source>
        <dbReference type="SAM" id="MobiDB-lite"/>
    </source>
</evidence>
<evidence type="ECO:0000256" key="2">
    <source>
        <dbReference type="ARBA" id="ARBA00022497"/>
    </source>
</evidence>
<dbReference type="GO" id="GO:0019029">
    <property type="term" value="C:helical viral capsid"/>
    <property type="evidence" value="ECO:0007669"/>
    <property type="project" value="UniProtKB-KW"/>
</dbReference>
<evidence type="ECO:0000256" key="7">
    <source>
        <dbReference type="ARBA" id="ARBA00023200"/>
    </source>
</evidence>
<feature type="compositionally biased region" description="Polar residues" evidence="10">
    <location>
        <begin position="541"/>
        <end position="550"/>
    </location>
</feature>
<evidence type="ECO:0000256" key="9">
    <source>
        <dbReference type="RuleBase" id="RU361245"/>
    </source>
</evidence>
<evidence type="ECO:0000313" key="11">
    <source>
        <dbReference type="EMBL" id="QYO90527.1"/>
    </source>
</evidence>
<dbReference type="GO" id="GO:0005198">
    <property type="term" value="F:structural molecule activity"/>
    <property type="evidence" value="ECO:0007669"/>
    <property type="project" value="InterPro"/>
</dbReference>
<evidence type="ECO:0000313" key="12">
    <source>
        <dbReference type="Proteomes" id="UP001263169"/>
    </source>
</evidence>
<dbReference type="GO" id="GO:0003723">
    <property type="term" value="F:RNA binding"/>
    <property type="evidence" value="ECO:0007669"/>
    <property type="project" value="UniProtKB-KW"/>
</dbReference>
<accession>A0AAE7WIK2</accession>
<dbReference type="Pfam" id="PF00973">
    <property type="entry name" value="Paramyxo_ncap"/>
    <property type="match status" value="1"/>
</dbReference>
<keyword evidence="6 9" id="KW-0543">Viral nucleoprotein</keyword>
<feature type="region of interest" description="Disordered" evidence="10">
    <location>
        <begin position="539"/>
        <end position="574"/>
    </location>
</feature>